<protein>
    <submittedName>
        <fullName evidence="1">ABC transporter permease</fullName>
    </submittedName>
</protein>
<keyword evidence="2" id="KW-1185">Reference proteome</keyword>
<reference evidence="1" key="1">
    <citation type="submission" date="2021-01" db="EMBL/GenBank/DDBJ databases">
        <title>Complete genome sequence of Clostridiales bacterium R-7.</title>
        <authorList>
            <person name="Mahoney-Kurpe S.C."/>
            <person name="Palevich N."/>
            <person name="Koike S."/>
            <person name="Moon C.D."/>
            <person name="Attwood G.T."/>
        </authorList>
    </citation>
    <scope>NUCLEOTIDE SEQUENCE</scope>
    <source>
        <strain evidence="1">R-7</strain>
    </source>
</reference>
<gene>
    <name evidence="1" type="ORF">JYE49_07235</name>
</gene>
<accession>A0AC61N0I1</accession>
<sequence length="323" mass="34711">MEKKNVEKNEQSKLRAFLTGDRLKALLPLIGFVVILLVMHIMTNGKILTPKKMRLLLSQIYYPTIVATGVFFIMTLGSIDFTEGSTLGVASIVVSALSFYSIPLAIVGGILTGALIGAVNGFFHVKFRLPSFIVTICTMYLFRGVCAYFTTETAVPASNAIKALDQDWLKITITLAVLVIAFFLFKFTRIGNDVKAVGSGETAARFSGVRTARVKFLAFVSAGALTGLAAFVNVIKVGSITATAGNQLETQILISLVLGGLPITGGAKVRFSNIVIGTLMYAVLNSGLSILGYEPQVQQMIKGIVFLVFVALTIDRKALKVIK</sequence>
<dbReference type="Proteomes" id="UP000682782">
    <property type="component" value="Chromosome"/>
</dbReference>
<evidence type="ECO:0000313" key="2">
    <source>
        <dbReference type="Proteomes" id="UP000682782"/>
    </source>
</evidence>
<name>A0AC61N0I1_9FIRM</name>
<proteinExistence type="predicted"/>
<organism evidence="1 2">
    <name type="scientific">Aristaeella hokkaidonensis</name>
    <dbReference type="NCBI Taxonomy" id="3046382"/>
    <lineage>
        <taxon>Bacteria</taxon>
        <taxon>Bacillati</taxon>
        <taxon>Bacillota</taxon>
        <taxon>Clostridia</taxon>
        <taxon>Eubacteriales</taxon>
        <taxon>Aristaeellaceae</taxon>
        <taxon>Aristaeella</taxon>
    </lineage>
</organism>
<evidence type="ECO:0000313" key="1">
    <source>
        <dbReference type="EMBL" id="QUC68473.1"/>
    </source>
</evidence>
<dbReference type="EMBL" id="CP068393">
    <property type="protein sequence ID" value="QUC68473.1"/>
    <property type="molecule type" value="Genomic_DNA"/>
</dbReference>